<dbReference type="CDD" id="cd00082">
    <property type="entry name" value="HisKA"/>
    <property type="match status" value="1"/>
</dbReference>
<name>A0ABT3FVI5_9BACT</name>
<dbReference type="SMART" id="SM00388">
    <property type="entry name" value="HisKA"/>
    <property type="match status" value="1"/>
</dbReference>
<accession>A0ABT3FVI5</accession>
<dbReference type="Proteomes" id="UP001207930">
    <property type="component" value="Unassembled WGS sequence"/>
</dbReference>
<organism evidence="10 11">
    <name type="scientific">Luteolibacter flavescens</name>
    <dbReference type="NCBI Taxonomy" id="1859460"/>
    <lineage>
        <taxon>Bacteria</taxon>
        <taxon>Pseudomonadati</taxon>
        <taxon>Verrucomicrobiota</taxon>
        <taxon>Verrucomicrobiia</taxon>
        <taxon>Verrucomicrobiales</taxon>
        <taxon>Verrucomicrobiaceae</taxon>
        <taxon>Luteolibacter</taxon>
    </lineage>
</organism>
<evidence type="ECO:0000259" key="9">
    <source>
        <dbReference type="PROSITE" id="PS50109"/>
    </source>
</evidence>
<dbReference type="Gene3D" id="3.30.565.10">
    <property type="entry name" value="Histidine kinase-like ATPase, C-terminal domain"/>
    <property type="match status" value="1"/>
</dbReference>
<keyword evidence="8" id="KW-0472">Membrane</keyword>
<gene>
    <name evidence="10" type="ORF">OKA04_22640</name>
</gene>
<evidence type="ECO:0000313" key="10">
    <source>
        <dbReference type="EMBL" id="MCW1887552.1"/>
    </source>
</evidence>
<dbReference type="PROSITE" id="PS50109">
    <property type="entry name" value="HIS_KIN"/>
    <property type="match status" value="1"/>
</dbReference>
<dbReference type="RefSeq" id="WP_264503507.1">
    <property type="nucleotide sequence ID" value="NZ_JAPDDS010000019.1"/>
</dbReference>
<dbReference type="Pfam" id="PF02518">
    <property type="entry name" value="HATPase_c"/>
    <property type="match status" value="1"/>
</dbReference>
<dbReference type="InterPro" id="IPR036890">
    <property type="entry name" value="HATPase_C_sf"/>
</dbReference>
<evidence type="ECO:0000256" key="6">
    <source>
        <dbReference type="ARBA" id="ARBA00022777"/>
    </source>
</evidence>
<reference evidence="10 11" key="1">
    <citation type="submission" date="2022-10" db="EMBL/GenBank/DDBJ databases">
        <title>Luteolibacter flavescens strain MCCC 1K03193, whole genome shotgun sequencing project.</title>
        <authorList>
            <person name="Zhao G."/>
            <person name="Shen L."/>
        </authorList>
    </citation>
    <scope>NUCLEOTIDE SEQUENCE [LARGE SCALE GENOMIC DNA]</scope>
    <source>
        <strain evidence="10 11">MCCC 1K03193</strain>
    </source>
</reference>
<evidence type="ECO:0000313" key="11">
    <source>
        <dbReference type="Proteomes" id="UP001207930"/>
    </source>
</evidence>
<dbReference type="Gene3D" id="1.10.287.130">
    <property type="match status" value="1"/>
</dbReference>
<evidence type="ECO:0000256" key="8">
    <source>
        <dbReference type="SAM" id="Phobius"/>
    </source>
</evidence>
<evidence type="ECO:0000256" key="5">
    <source>
        <dbReference type="ARBA" id="ARBA00022692"/>
    </source>
</evidence>
<protein>
    <recommendedName>
        <fullName evidence="2">histidine kinase</fullName>
        <ecNumber evidence="2">2.7.13.3</ecNumber>
    </recommendedName>
</protein>
<dbReference type="InterPro" id="IPR036097">
    <property type="entry name" value="HisK_dim/P_sf"/>
</dbReference>
<feature type="transmembrane region" description="Helical" evidence="8">
    <location>
        <begin position="187"/>
        <end position="205"/>
    </location>
</feature>
<feature type="domain" description="Histidine kinase" evidence="9">
    <location>
        <begin position="264"/>
        <end position="477"/>
    </location>
</feature>
<evidence type="ECO:0000256" key="2">
    <source>
        <dbReference type="ARBA" id="ARBA00012438"/>
    </source>
</evidence>
<dbReference type="EC" id="2.7.13.3" evidence="2"/>
<dbReference type="InterPro" id="IPR005467">
    <property type="entry name" value="His_kinase_dom"/>
</dbReference>
<feature type="transmembrane region" description="Helical" evidence="8">
    <location>
        <begin position="6"/>
        <end position="24"/>
    </location>
</feature>
<comment type="caution">
    <text evidence="10">The sequence shown here is derived from an EMBL/GenBank/DDBJ whole genome shotgun (WGS) entry which is preliminary data.</text>
</comment>
<evidence type="ECO:0000256" key="1">
    <source>
        <dbReference type="ARBA" id="ARBA00000085"/>
    </source>
</evidence>
<dbReference type="PANTHER" id="PTHR45436:SF5">
    <property type="entry name" value="SENSOR HISTIDINE KINASE TRCS"/>
    <property type="match status" value="1"/>
</dbReference>
<keyword evidence="5 8" id="KW-0812">Transmembrane</keyword>
<proteinExistence type="predicted"/>
<keyword evidence="6 10" id="KW-0418">Kinase</keyword>
<dbReference type="SUPFAM" id="SSF55874">
    <property type="entry name" value="ATPase domain of HSP90 chaperone/DNA topoisomerase II/histidine kinase"/>
    <property type="match status" value="1"/>
</dbReference>
<sequence>MRAPSLRLRLILASVLVIAVVLGLSKVSLYREIRHSLEAKVDSQLLSMAHVLAKTSELEATGVQYEWQEALKFDDALKLGGLFQFHDLKTGLVTRSPELGAQTLEFFDGGLNEPVFKNVLLPDGSPARAVALQHLPFINDHGLAEMERRGVRLHAKDFPQVLVYASSMTRVEAILHEARLRLWRTGLMTLAATSLVISLVIRWMVQPLKRLAADLAKHTAAAEISVPEMPRHVPSELVPLVSSFREALRQAQTARAHERELASHAAHQLRTPLAGIHSILELAIIKDGDRDDLLRRIEAALVETRQMRETLSGLLQLARLRGGAEEAGSLPFDASALVTRLLAQEQEREGNSRRVETSGLEQEQIVRGDPALVSIMISNLLGNAFHHSPANGLIRVEMDAGGSSIVFRTINPRGALKEEDLERILQPFQRGADVPVDMPGAGLGLPLAKEIAEKSGGGLRVYLRGESVVFEASLPRG</sequence>
<dbReference type="GO" id="GO:0016301">
    <property type="term" value="F:kinase activity"/>
    <property type="evidence" value="ECO:0007669"/>
    <property type="project" value="UniProtKB-KW"/>
</dbReference>
<evidence type="ECO:0000256" key="4">
    <source>
        <dbReference type="ARBA" id="ARBA00022679"/>
    </source>
</evidence>
<comment type="catalytic activity">
    <reaction evidence="1">
        <text>ATP + protein L-histidine = ADP + protein N-phospho-L-histidine.</text>
        <dbReference type="EC" id="2.7.13.3"/>
    </reaction>
</comment>
<dbReference type="InterPro" id="IPR003661">
    <property type="entry name" value="HisK_dim/P_dom"/>
</dbReference>
<dbReference type="SMART" id="SM00387">
    <property type="entry name" value="HATPase_c"/>
    <property type="match status" value="1"/>
</dbReference>
<dbReference type="EMBL" id="JAPDDS010000019">
    <property type="protein sequence ID" value="MCW1887552.1"/>
    <property type="molecule type" value="Genomic_DNA"/>
</dbReference>
<dbReference type="InterPro" id="IPR003594">
    <property type="entry name" value="HATPase_dom"/>
</dbReference>
<dbReference type="SUPFAM" id="SSF47384">
    <property type="entry name" value="Homodimeric domain of signal transducing histidine kinase"/>
    <property type="match status" value="1"/>
</dbReference>
<dbReference type="PANTHER" id="PTHR45436">
    <property type="entry name" value="SENSOR HISTIDINE KINASE YKOH"/>
    <property type="match status" value="1"/>
</dbReference>
<dbReference type="InterPro" id="IPR050428">
    <property type="entry name" value="TCS_sensor_his_kinase"/>
</dbReference>
<keyword evidence="4" id="KW-0808">Transferase</keyword>
<evidence type="ECO:0000256" key="7">
    <source>
        <dbReference type="ARBA" id="ARBA00022989"/>
    </source>
</evidence>
<keyword evidence="11" id="KW-1185">Reference proteome</keyword>
<keyword evidence="3" id="KW-0597">Phosphoprotein</keyword>
<evidence type="ECO:0000256" key="3">
    <source>
        <dbReference type="ARBA" id="ARBA00022553"/>
    </source>
</evidence>
<keyword evidence="7 8" id="KW-1133">Transmembrane helix</keyword>
<dbReference type="Pfam" id="PF00512">
    <property type="entry name" value="HisKA"/>
    <property type="match status" value="1"/>
</dbReference>